<evidence type="ECO:0008006" key="3">
    <source>
        <dbReference type="Google" id="ProtNLM"/>
    </source>
</evidence>
<evidence type="ECO:0000313" key="1">
    <source>
        <dbReference type="EMBL" id="SEP91990.1"/>
    </source>
</evidence>
<proteinExistence type="predicted"/>
<protein>
    <recommendedName>
        <fullName evidence="3">Phage protein</fullName>
    </recommendedName>
</protein>
<sequence length="124" mass="14284">MIKTDENALICDLAETYHIYDYKQLPLSTVAVFASGLSNNSRIKLKMNGLKISLETMFLAQILDDLNILVWSKTKDSKNGKNKPKSIYRMLVDEPEERKELAFESGEDFLNTRNKLLRQIRGDE</sequence>
<name>A0A1H9BSQ1_9LACT</name>
<dbReference type="OrthoDB" id="1655904at2"/>
<dbReference type="STRING" id="89093.SAMN04488558_10390"/>
<dbReference type="EMBL" id="FOEN01000003">
    <property type="protein sequence ID" value="SEP91990.1"/>
    <property type="molecule type" value="Genomic_DNA"/>
</dbReference>
<dbReference type="Pfam" id="PF17318">
    <property type="entry name" value="DUF5361"/>
    <property type="match status" value="1"/>
</dbReference>
<reference evidence="1 2" key="1">
    <citation type="submission" date="2016-10" db="EMBL/GenBank/DDBJ databases">
        <authorList>
            <person name="de Groot N.N."/>
        </authorList>
    </citation>
    <scope>NUCLEOTIDE SEQUENCE [LARGE SCALE GENOMIC DNA]</scope>
    <source>
        <strain evidence="1 2">DSM 15695</strain>
    </source>
</reference>
<keyword evidence="2" id="KW-1185">Reference proteome</keyword>
<dbReference type="Proteomes" id="UP000198833">
    <property type="component" value="Unassembled WGS sequence"/>
</dbReference>
<organism evidence="1 2">
    <name type="scientific">Ignavigranum ruoffiae</name>
    <dbReference type="NCBI Taxonomy" id="89093"/>
    <lineage>
        <taxon>Bacteria</taxon>
        <taxon>Bacillati</taxon>
        <taxon>Bacillota</taxon>
        <taxon>Bacilli</taxon>
        <taxon>Lactobacillales</taxon>
        <taxon>Aerococcaceae</taxon>
        <taxon>Ignavigranum</taxon>
    </lineage>
</organism>
<accession>A0A1H9BSQ1</accession>
<dbReference type="InterPro" id="IPR035286">
    <property type="entry name" value="DUF5361"/>
</dbReference>
<gene>
    <name evidence="1" type="ORF">SAMN04488558_10390</name>
</gene>
<evidence type="ECO:0000313" key="2">
    <source>
        <dbReference type="Proteomes" id="UP000198833"/>
    </source>
</evidence>
<dbReference type="AlphaFoldDB" id="A0A1H9BSQ1"/>